<evidence type="ECO:0000256" key="5">
    <source>
        <dbReference type="ARBA" id="ARBA00023239"/>
    </source>
</evidence>
<dbReference type="PANTHER" id="PTHR21240">
    <property type="entry name" value="2-AMINO-3-CARBOXYLMUCONATE-6-SEMIALDEHYDE DECARBOXYLASE"/>
    <property type="match status" value="1"/>
</dbReference>
<keyword evidence="4" id="KW-0862">Zinc</keyword>
<evidence type="ECO:0000256" key="2">
    <source>
        <dbReference type="ARBA" id="ARBA00022723"/>
    </source>
</evidence>
<dbReference type="EMBL" id="JAQIZZ010000001">
    <property type="protein sequence ID" value="KAJ5556566.1"/>
    <property type="molecule type" value="Genomic_DNA"/>
</dbReference>
<proteinExistence type="inferred from homology"/>
<feature type="signal peptide" evidence="9">
    <location>
        <begin position="1"/>
        <end position="16"/>
    </location>
</feature>
<evidence type="ECO:0000256" key="1">
    <source>
        <dbReference type="ARBA" id="ARBA00005871"/>
    </source>
</evidence>
<protein>
    <recommendedName>
        <fullName evidence="7">6-methylsalicylate decarboxylase</fullName>
        <ecNumber evidence="7">4.1.1.52</ecNumber>
    </recommendedName>
</protein>
<feature type="domain" description="Amidohydrolase-related" evidence="10">
    <location>
        <begin position="29"/>
        <end position="340"/>
    </location>
</feature>
<dbReference type="GO" id="GO:0005829">
    <property type="term" value="C:cytosol"/>
    <property type="evidence" value="ECO:0007669"/>
    <property type="project" value="TreeGrafter"/>
</dbReference>
<keyword evidence="3 8" id="KW-0210">Decarboxylase</keyword>
<dbReference type="GO" id="GO:0046872">
    <property type="term" value="F:metal ion binding"/>
    <property type="evidence" value="ECO:0007669"/>
    <property type="project" value="UniProtKB-KW"/>
</dbReference>
<dbReference type="Pfam" id="PF04909">
    <property type="entry name" value="Amidohydro_2"/>
    <property type="match status" value="1"/>
</dbReference>
<gene>
    <name evidence="11" type="ORF">N7494_000481</name>
</gene>
<keyword evidence="2" id="KW-0479">Metal-binding</keyword>
<dbReference type="EC" id="4.1.1.52" evidence="7"/>
<dbReference type="SUPFAM" id="SSF51556">
    <property type="entry name" value="Metallo-dependent hydrolases"/>
    <property type="match status" value="1"/>
</dbReference>
<evidence type="ECO:0000259" key="10">
    <source>
        <dbReference type="Pfam" id="PF04909"/>
    </source>
</evidence>
<organism evidence="11 12">
    <name type="scientific">Penicillium frequentans</name>
    <dbReference type="NCBI Taxonomy" id="3151616"/>
    <lineage>
        <taxon>Eukaryota</taxon>
        <taxon>Fungi</taxon>
        <taxon>Dikarya</taxon>
        <taxon>Ascomycota</taxon>
        <taxon>Pezizomycotina</taxon>
        <taxon>Eurotiomycetes</taxon>
        <taxon>Eurotiomycetidae</taxon>
        <taxon>Eurotiales</taxon>
        <taxon>Aspergillaceae</taxon>
        <taxon>Penicillium</taxon>
    </lineage>
</organism>
<evidence type="ECO:0000313" key="12">
    <source>
        <dbReference type="Proteomes" id="UP001220324"/>
    </source>
</evidence>
<keyword evidence="9" id="KW-0732">Signal</keyword>
<dbReference type="GO" id="GO:0047596">
    <property type="term" value="F:6-methylsalicylate decarboxylase activity"/>
    <property type="evidence" value="ECO:0007669"/>
    <property type="project" value="UniProtKB-EC"/>
</dbReference>
<evidence type="ECO:0000256" key="4">
    <source>
        <dbReference type="ARBA" id="ARBA00022833"/>
    </source>
</evidence>
<evidence type="ECO:0000256" key="9">
    <source>
        <dbReference type="SAM" id="SignalP"/>
    </source>
</evidence>
<sequence length="343" mass="38461">MRLTTVLFCIPVLVNAGIASVQPYLPYKIDTHHHFLPQEYRRALEEAGGDPSGWPTPDWNPEASLQNMASNGVRKAILSLTAPGASIAPDTESARILARQVNEYAASLRKQHRNSFGFFVALPSLEDITGSLAEIEYGLDVLKADGVTLFTRYGDGNNYLGHSTFTPIWEELDARKAVVFIHPTHPVNTTWTNPLLPQPVIDYPHETTRTAVDMIIANVTQRFPNCRKILSHAGGSLPYLISRIATTSRVTESTKMTFGKTSEEIMEDFRSFYYDVALSSSPAVLNMVFDMVPHHHIFYGSDFPYADSDKIAGFREDLDAFNMARTLREMIYQENVEKLLKSK</sequence>
<evidence type="ECO:0000256" key="3">
    <source>
        <dbReference type="ARBA" id="ARBA00022793"/>
    </source>
</evidence>
<dbReference type="GO" id="GO:0016787">
    <property type="term" value="F:hydrolase activity"/>
    <property type="evidence" value="ECO:0007669"/>
    <property type="project" value="InterPro"/>
</dbReference>
<dbReference type="InterPro" id="IPR006680">
    <property type="entry name" value="Amidohydro-rel"/>
</dbReference>
<accession>A0AAD6D643</accession>
<feature type="chain" id="PRO_5041988056" description="6-methylsalicylate decarboxylase" evidence="9">
    <location>
        <begin position="17"/>
        <end position="343"/>
    </location>
</feature>
<dbReference type="InterPro" id="IPR032466">
    <property type="entry name" value="Metal_Hydrolase"/>
</dbReference>
<dbReference type="PANTHER" id="PTHR21240:SF29">
    <property type="entry name" value="AMIDOHYDROLASE-RELATED DOMAIN-CONTAINING PROTEIN"/>
    <property type="match status" value="1"/>
</dbReference>
<evidence type="ECO:0000256" key="8">
    <source>
        <dbReference type="RuleBase" id="RU366045"/>
    </source>
</evidence>
<dbReference type="Gene3D" id="3.20.20.140">
    <property type="entry name" value="Metal-dependent hydrolases"/>
    <property type="match status" value="1"/>
</dbReference>
<name>A0AAD6D643_9EURO</name>
<dbReference type="Proteomes" id="UP001220324">
    <property type="component" value="Unassembled WGS sequence"/>
</dbReference>
<keyword evidence="12" id="KW-1185">Reference proteome</keyword>
<evidence type="ECO:0000256" key="7">
    <source>
        <dbReference type="ARBA" id="ARBA00038889"/>
    </source>
</evidence>
<evidence type="ECO:0000313" key="11">
    <source>
        <dbReference type="EMBL" id="KAJ5556566.1"/>
    </source>
</evidence>
<comment type="catalytic activity">
    <reaction evidence="6">
        <text>6-methylsalicylate + H(+) = 3-methylphenol + CO2</text>
        <dbReference type="Rhea" id="RHEA:23112"/>
        <dbReference type="ChEBI" id="CHEBI:15378"/>
        <dbReference type="ChEBI" id="CHEBI:16526"/>
        <dbReference type="ChEBI" id="CHEBI:17231"/>
        <dbReference type="ChEBI" id="CHEBI:36658"/>
        <dbReference type="EC" id="4.1.1.52"/>
    </reaction>
    <physiologicalReaction direction="left-to-right" evidence="6">
        <dbReference type="Rhea" id="RHEA:23113"/>
    </physiologicalReaction>
</comment>
<comment type="similarity">
    <text evidence="1">Belongs to the metallo-dependent hydrolases superfamily. ACMSD family.</text>
</comment>
<comment type="caution">
    <text evidence="11">The sequence shown here is derived from an EMBL/GenBank/DDBJ whole genome shotgun (WGS) entry which is preliminary data.</text>
</comment>
<reference evidence="11 12" key="1">
    <citation type="journal article" date="2023" name="IMA Fungus">
        <title>Comparative genomic study of the Penicillium genus elucidates a diverse pangenome and 15 lateral gene transfer events.</title>
        <authorList>
            <person name="Petersen C."/>
            <person name="Sorensen T."/>
            <person name="Nielsen M.R."/>
            <person name="Sondergaard T.E."/>
            <person name="Sorensen J.L."/>
            <person name="Fitzpatrick D.A."/>
            <person name="Frisvad J.C."/>
            <person name="Nielsen K.L."/>
        </authorList>
    </citation>
    <scope>NUCLEOTIDE SEQUENCE [LARGE SCALE GENOMIC DNA]</scope>
    <source>
        <strain evidence="11 12">IBT 35679</strain>
    </source>
</reference>
<dbReference type="GO" id="GO:0019748">
    <property type="term" value="P:secondary metabolic process"/>
    <property type="evidence" value="ECO:0007669"/>
    <property type="project" value="TreeGrafter"/>
</dbReference>
<dbReference type="InterPro" id="IPR032465">
    <property type="entry name" value="ACMSD"/>
</dbReference>
<dbReference type="AlphaFoldDB" id="A0AAD6D643"/>
<keyword evidence="5 8" id="KW-0456">Lyase</keyword>
<evidence type="ECO:0000256" key="6">
    <source>
        <dbReference type="ARBA" id="ARBA00036832"/>
    </source>
</evidence>